<dbReference type="InterPro" id="IPR000847">
    <property type="entry name" value="LysR_HTH_N"/>
</dbReference>
<dbReference type="InterPro" id="IPR005119">
    <property type="entry name" value="LysR_subst-bd"/>
</dbReference>
<dbReference type="InterPro" id="IPR058163">
    <property type="entry name" value="LysR-type_TF_proteobact-type"/>
</dbReference>
<dbReference type="RefSeq" id="WP_092569266.1">
    <property type="nucleotide sequence ID" value="NZ_BMXH01000001.1"/>
</dbReference>
<dbReference type="GO" id="GO:0043565">
    <property type="term" value="F:sequence-specific DNA binding"/>
    <property type="evidence" value="ECO:0007669"/>
    <property type="project" value="TreeGrafter"/>
</dbReference>
<dbReference type="GO" id="GO:0003700">
    <property type="term" value="F:DNA-binding transcription factor activity"/>
    <property type="evidence" value="ECO:0007669"/>
    <property type="project" value="InterPro"/>
</dbReference>
<dbReference type="PANTHER" id="PTHR30537">
    <property type="entry name" value="HTH-TYPE TRANSCRIPTIONAL REGULATOR"/>
    <property type="match status" value="1"/>
</dbReference>
<keyword evidence="4" id="KW-0804">Transcription</keyword>
<keyword evidence="3" id="KW-0238">DNA-binding</keyword>
<dbReference type="FunFam" id="1.10.10.10:FF:000038">
    <property type="entry name" value="Glycine cleavage system transcriptional activator"/>
    <property type="match status" value="1"/>
</dbReference>
<dbReference type="Pfam" id="PF00126">
    <property type="entry name" value="HTH_1"/>
    <property type="match status" value="1"/>
</dbReference>
<dbReference type="GO" id="GO:0006351">
    <property type="term" value="P:DNA-templated transcription"/>
    <property type="evidence" value="ECO:0007669"/>
    <property type="project" value="TreeGrafter"/>
</dbReference>
<dbReference type="OrthoDB" id="6787458at2"/>
<dbReference type="SUPFAM" id="SSF53850">
    <property type="entry name" value="Periplasmic binding protein-like II"/>
    <property type="match status" value="1"/>
</dbReference>
<evidence type="ECO:0000256" key="2">
    <source>
        <dbReference type="ARBA" id="ARBA00023015"/>
    </source>
</evidence>
<dbReference type="AlphaFoldDB" id="A0A1H2ZUA0"/>
<dbReference type="InterPro" id="IPR036388">
    <property type="entry name" value="WH-like_DNA-bd_sf"/>
</dbReference>
<dbReference type="Proteomes" id="UP000198500">
    <property type="component" value="Unassembled WGS sequence"/>
</dbReference>
<dbReference type="PROSITE" id="PS50931">
    <property type="entry name" value="HTH_LYSR"/>
    <property type="match status" value="1"/>
</dbReference>
<dbReference type="Gene3D" id="1.10.10.10">
    <property type="entry name" value="Winged helix-like DNA-binding domain superfamily/Winged helix DNA-binding domain"/>
    <property type="match status" value="1"/>
</dbReference>
<evidence type="ECO:0000259" key="5">
    <source>
        <dbReference type="PROSITE" id="PS50931"/>
    </source>
</evidence>
<dbReference type="PANTHER" id="PTHR30537:SF74">
    <property type="entry name" value="HTH-TYPE TRANSCRIPTIONAL REGULATOR TRPI"/>
    <property type="match status" value="1"/>
</dbReference>
<keyword evidence="7" id="KW-1185">Reference proteome</keyword>
<gene>
    <name evidence="6" type="ORF">SAMN05443545_104258</name>
</gene>
<dbReference type="InterPro" id="IPR036390">
    <property type="entry name" value="WH_DNA-bd_sf"/>
</dbReference>
<feature type="domain" description="HTH lysR-type" evidence="5">
    <location>
        <begin position="1"/>
        <end position="65"/>
    </location>
</feature>
<dbReference type="Gene3D" id="3.40.190.10">
    <property type="entry name" value="Periplasmic binding protein-like II"/>
    <property type="match status" value="2"/>
</dbReference>
<comment type="similarity">
    <text evidence="1">Belongs to the LysR transcriptional regulatory family.</text>
</comment>
<reference evidence="6 7" key="1">
    <citation type="submission" date="2016-10" db="EMBL/GenBank/DDBJ databases">
        <authorList>
            <person name="de Groot N.N."/>
        </authorList>
    </citation>
    <scope>NUCLEOTIDE SEQUENCE [LARGE SCALE GENOMIC DNA]</scope>
    <source>
        <strain evidence="6 7">DSM 19219</strain>
    </source>
</reference>
<dbReference type="SUPFAM" id="SSF46785">
    <property type="entry name" value="Winged helix' DNA-binding domain"/>
    <property type="match status" value="1"/>
</dbReference>
<dbReference type="FunFam" id="3.40.190.10:FF:000017">
    <property type="entry name" value="Glycine cleavage system transcriptional activator"/>
    <property type="match status" value="1"/>
</dbReference>
<dbReference type="STRING" id="574349.SAMN05443545_104258"/>
<accession>A0A1H2ZUA0</accession>
<dbReference type="PRINTS" id="PR00039">
    <property type="entry name" value="HTHLYSR"/>
</dbReference>
<dbReference type="EMBL" id="FNNI01000004">
    <property type="protein sequence ID" value="SDX20945.1"/>
    <property type="molecule type" value="Genomic_DNA"/>
</dbReference>
<dbReference type="Pfam" id="PF03466">
    <property type="entry name" value="LysR_substrate"/>
    <property type="match status" value="1"/>
</dbReference>
<protein>
    <submittedName>
        <fullName evidence="6">Transcriptional regulator, LysR family</fullName>
    </submittedName>
</protein>
<name>A0A1H2ZUA0_9GAMM</name>
<evidence type="ECO:0000313" key="6">
    <source>
        <dbReference type="EMBL" id="SDX20945.1"/>
    </source>
</evidence>
<organism evidence="6 7">
    <name type="scientific">Aidingimonas halophila</name>
    <dbReference type="NCBI Taxonomy" id="574349"/>
    <lineage>
        <taxon>Bacteria</taxon>
        <taxon>Pseudomonadati</taxon>
        <taxon>Pseudomonadota</taxon>
        <taxon>Gammaproteobacteria</taxon>
        <taxon>Oceanospirillales</taxon>
        <taxon>Halomonadaceae</taxon>
        <taxon>Aidingimonas</taxon>
    </lineage>
</organism>
<evidence type="ECO:0000256" key="1">
    <source>
        <dbReference type="ARBA" id="ARBA00009437"/>
    </source>
</evidence>
<keyword evidence="2" id="KW-0805">Transcription regulation</keyword>
<proteinExistence type="inferred from homology"/>
<evidence type="ECO:0000256" key="3">
    <source>
        <dbReference type="ARBA" id="ARBA00023125"/>
    </source>
</evidence>
<evidence type="ECO:0000256" key="4">
    <source>
        <dbReference type="ARBA" id="ARBA00023163"/>
    </source>
</evidence>
<sequence>MNIHRLAPSTSMLLAFDAAARHRSFTRAADELSLTQSAVSRQIQALEQLLDVELFTRDGRHIRLTEVGAMYAQDIAPALARISGASARVGAFRKGVSSLNLATLPTFGARWLMPGLEDFYHQHPGVMIHLHTRIGEYDITESGMDAAINVGVDPWPGLIAHPLIDEEMVLVASPDRLARYPIRQPGDVIDHLLLQIAVRSEAWHQWFTAQGLPLGYMRLGPHFEFSTHMIQAAVSGIGIALVARCLVEEELADGRLVIPLDAGLNSHRRYYLLYPPEKENFPPLATFRHWLLTGKTSITAPNDDASPS</sequence>
<evidence type="ECO:0000313" key="7">
    <source>
        <dbReference type="Proteomes" id="UP000198500"/>
    </source>
</evidence>